<dbReference type="SUPFAM" id="SSF53474">
    <property type="entry name" value="alpha/beta-Hydrolases"/>
    <property type="match status" value="1"/>
</dbReference>
<feature type="compositionally biased region" description="Polar residues" evidence="5">
    <location>
        <begin position="1570"/>
        <end position="1594"/>
    </location>
</feature>
<feature type="repeat" description="ANK" evidence="3">
    <location>
        <begin position="1282"/>
        <end position="1314"/>
    </location>
</feature>
<evidence type="ECO:0000256" key="1">
    <source>
        <dbReference type="ARBA" id="ARBA00022737"/>
    </source>
</evidence>
<evidence type="ECO:0000256" key="3">
    <source>
        <dbReference type="PROSITE-ProRule" id="PRU00023"/>
    </source>
</evidence>
<dbReference type="Gene3D" id="1.25.40.20">
    <property type="entry name" value="Ankyrin repeat-containing domain"/>
    <property type="match status" value="4"/>
</dbReference>
<dbReference type="PROSITE" id="PS50297">
    <property type="entry name" value="ANK_REP_REGION"/>
    <property type="match status" value="3"/>
</dbReference>
<feature type="region of interest" description="Disordered" evidence="5">
    <location>
        <begin position="20"/>
        <end position="39"/>
    </location>
</feature>
<dbReference type="Gene3D" id="3.40.50.1820">
    <property type="entry name" value="alpha/beta hydrolase"/>
    <property type="match status" value="1"/>
</dbReference>
<dbReference type="OrthoDB" id="427518at2759"/>
<feature type="repeat" description="ANK" evidence="3">
    <location>
        <begin position="830"/>
        <end position="862"/>
    </location>
</feature>
<feature type="region of interest" description="Disordered" evidence="5">
    <location>
        <begin position="217"/>
        <end position="237"/>
    </location>
</feature>
<feature type="coiled-coil region" evidence="4">
    <location>
        <begin position="1376"/>
        <end position="1427"/>
    </location>
</feature>
<comment type="caution">
    <text evidence="6">The sequence shown here is derived from an EMBL/GenBank/DDBJ whole genome shotgun (WGS) entry which is preliminary data.</text>
</comment>
<dbReference type="Pfam" id="PF12796">
    <property type="entry name" value="Ank_2"/>
    <property type="match status" value="4"/>
</dbReference>
<evidence type="ECO:0000256" key="5">
    <source>
        <dbReference type="SAM" id="MobiDB-lite"/>
    </source>
</evidence>
<dbReference type="EMBL" id="MJBS01000011">
    <property type="protein sequence ID" value="OHF02684.1"/>
    <property type="molecule type" value="Genomic_DNA"/>
</dbReference>
<gene>
    <name evidence="6" type="ORF">CORC01_02080</name>
</gene>
<keyword evidence="2 3" id="KW-0040">ANK repeat</keyword>
<dbReference type="SUPFAM" id="SSF48403">
    <property type="entry name" value="Ankyrin repeat"/>
    <property type="match status" value="2"/>
</dbReference>
<dbReference type="Gene3D" id="1.10.287.1490">
    <property type="match status" value="1"/>
</dbReference>
<dbReference type="InterPro" id="IPR029058">
    <property type="entry name" value="AB_hydrolase_fold"/>
</dbReference>
<evidence type="ECO:0000313" key="7">
    <source>
        <dbReference type="Proteomes" id="UP000176998"/>
    </source>
</evidence>
<sequence>MSPKQPIPKRDLEQGLYIVEIPKQTPAKEEPTKKKPTKEEPNVDIIVVPGFGADPLNCWAWKKDGEYGFNWITSGSGLIVHGLLLSLREKRREYNEKGRPIIFIGHSMGGLVVAKALTEMDRLRDDFGELLPCVTSCVFFGTPFLGTGMASYFSCVIEEMKKKELEVCDAFWTMMRPESDSLRTLRHEVTQLAQRISPPIVLSYVFETLEVAKKDYFPQRDSGNNDSRPAGESDGSYLSFMRGLDEDTTTRLDNCFESSLKSSKGLFVTCASATKGSEKGLGLQCNHRDLVTFPDVKNEKYKSVLGELGSLVDRAETTCRKRLFASSQHSMSPHAADALRNMLDSGIKRDHEALVGAKKEESWVLQDEHYQNWKLLRSSKSFFWIKGRPGHLLKSQYRRGSHSAIDSQNDDTTATLSLSNLWSCFKDILADDSTGDIYVVINNIHLLEDDQYSDELIEEISKEVMATHKTQHQSGIRGARRWLITLTDGGDSRRFEKLIDRQTSYVADLSTSEFAEKVKNSLKDYVQRKVVDLHQTKRYAPDQRYMIEDLMVDHADNTHWIDIQCIRLGELELDSSTESITRTLGLTNASSLENLVRHCWLTVLERDPQLKPSLVELLRALVLAFRSPSVKELYILSGIKDEGKVIHLIDQCAPMIRLVPQDKGMTTVEFGNATLKHQLLLKSDKLLGLSGGSPNAESKKPETERYHGVLAWRCFSYLERALKPAMAGMDRSTFIKSLYPLDFWMNHAIQGKRELSDDLARHLHGFWKNPSPLRDAWLALCLPNAQSFEHSISITGMTALHTAAAFGFDKLVMSLITNGHQHEVDCGNLEGYTPLHIAAVFNHTETIKVLLRSSGKDAVNKSMKLLGAPLHLSAIQGHLASLRLLLEKGANPNALSEMYGPVINAAIKSGHSEAVQALLGHDNIDLDAANPNGSPPLALAAGMSPEDVFKHILLGGKAKWTAQHHRRALEEACRNNKPGNIQALLEHAGASFDDATLTSAVLTAAIENNWDCVLAISRPELGGSNVFYLAAVTLRDGSSASTVLQKTWSASHATIEKEVRNAALYQATDNQKAETVAWLLDTCKADANATDHRPGSLDPSYFTNILSTFGNALAAAAWDGTIDIVKNLVEHGAQIDSPNGCPLQLAAREGHAEVVSYLLGQKAKVNRIPGEEHDYQGSSFSEGTALQAACQYGKTNVVKILLEWKANPNLGRGLYTNPIIAATTRNRPEILKLLLAAPGVDVNVRGVNDLSTPLMNAAFLMSYADTELILNAGADVNQSGPDDETAVIRAARKGDAEILRLLISRGADILHEGKDERTALDIAANQGHLQCLKVLAESVSPLFRGLKRAIANGSTFARDLVARPGDDHDIVDMVAVNQLRDQVVNLTREVEDLHSIQLGWNDMMSKVQAAETNTAGYKERMDQMRRERGEESATIERERGEYKAARYGFTKLHEERDSLKQEVAACKLGLEVQKRDSDSKIQRLQKELEGVHALWTEAEAQRKNMAEEAAKTQRQLETVHEKAKKMEQDMSTEISSLRQKLDPSEQQVDGQATPSGGRDDESYTEGDDVLSQNAGSSFSVSSAHDTTGDMSTGKTAAKSWKDIRHNSSQFMADLVSKQRGSPKPDGQR</sequence>
<feature type="repeat" description="ANK" evidence="3">
    <location>
        <begin position="869"/>
        <end position="897"/>
    </location>
</feature>
<proteinExistence type="predicted"/>
<feature type="compositionally biased region" description="Basic and acidic residues" evidence="5">
    <location>
        <begin position="1517"/>
        <end position="1528"/>
    </location>
</feature>
<accession>A0A1G4BMP8</accession>
<keyword evidence="7" id="KW-1185">Reference proteome</keyword>
<dbReference type="RefSeq" id="XP_022479823.1">
    <property type="nucleotide sequence ID" value="XM_022613732.1"/>
</dbReference>
<feature type="region of interest" description="Disordered" evidence="5">
    <location>
        <begin position="1503"/>
        <end position="1628"/>
    </location>
</feature>
<dbReference type="STRING" id="1209926.A0A1G4BMP8"/>
<dbReference type="PANTHER" id="PTHR24198:SF165">
    <property type="entry name" value="ANKYRIN REPEAT-CONTAINING PROTEIN-RELATED"/>
    <property type="match status" value="1"/>
</dbReference>
<dbReference type="SMART" id="SM00248">
    <property type="entry name" value="ANK"/>
    <property type="match status" value="14"/>
</dbReference>
<dbReference type="InterPro" id="IPR036770">
    <property type="entry name" value="Ankyrin_rpt-contain_sf"/>
</dbReference>
<protein>
    <submittedName>
        <fullName evidence="6">Uncharacterized protein</fullName>
    </submittedName>
</protein>
<dbReference type="PRINTS" id="PR01415">
    <property type="entry name" value="ANKYRIN"/>
</dbReference>
<dbReference type="PANTHER" id="PTHR24198">
    <property type="entry name" value="ANKYRIN REPEAT AND PROTEIN KINASE DOMAIN-CONTAINING PROTEIN"/>
    <property type="match status" value="1"/>
</dbReference>
<dbReference type="PROSITE" id="PS50088">
    <property type="entry name" value="ANK_REPEAT"/>
    <property type="match status" value="3"/>
</dbReference>
<dbReference type="InterPro" id="IPR002110">
    <property type="entry name" value="Ankyrin_rpt"/>
</dbReference>
<organism evidence="6 7">
    <name type="scientific">Colletotrichum orchidophilum</name>
    <dbReference type="NCBI Taxonomy" id="1209926"/>
    <lineage>
        <taxon>Eukaryota</taxon>
        <taxon>Fungi</taxon>
        <taxon>Dikarya</taxon>
        <taxon>Ascomycota</taxon>
        <taxon>Pezizomycotina</taxon>
        <taxon>Sordariomycetes</taxon>
        <taxon>Hypocreomycetidae</taxon>
        <taxon>Glomerellales</taxon>
        <taxon>Glomerellaceae</taxon>
        <taxon>Colletotrichum</taxon>
    </lineage>
</organism>
<reference evidence="6 7" key="1">
    <citation type="submission" date="2016-09" db="EMBL/GenBank/DDBJ databases">
        <authorList>
            <person name="Capua I."/>
            <person name="De Benedictis P."/>
            <person name="Joannis T."/>
            <person name="Lombin L.H."/>
            <person name="Cattoli G."/>
        </authorList>
    </citation>
    <scope>NUCLEOTIDE SEQUENCE [LARGE SCALE GENOMIC DNA]</scope>
    <source>
        <strain evidence="6 7">IMI 309357</strain>
    </source>
</reference>
<evidence type="ECO:0000256" key="2">
    <source>
        <dbReference type="ARBA" id="ARBA00023043"/>
    </source>
</evidence>
<keyword evidence="4" id="KW-0175">Coiled coil</keyword>
<dbReference type="GeneID" id="34555242"/>
<keyword evidence="1" id="KW-0677">Repeat</keyword>
<evidence type="ECO:0000313" key="6">
    <source>
        <dbReference type="EMBL" id="OHF02684.1"/>
    </source>
</evidence>
<feature type="compositionally biased region" description="Basic and acidic residues" evidence="5">
    <location>
        <begin position="26"/>
        <end position="39"/>
    </location>
</feature>
<name>A0A1G4BMP8_9PEZI</name>
<feature type="compositionally biased region" description="Polar residues" evidence="5">
    <location>
        <begin position="1529"/>
        <end position="1554"/>
    </location>
</feature>
<dbReference type="Proteomes" id="UP000176998">
    <property type="component" value="Unassembled WGS sequence"/>
</dbReference>
<evidence type="ECO:0000256" key="4">
    <source>
        <dbReference type="SAM" id="Coils"/>
    </source>
</evidence>